<comment type="similarity">
    <text evidence="1">Belongs to the peptidase C40 family.</text>
</comment>
<protein>
    <submittedName>
        <fullName evidence="7">NlpC/P60 family protein</fullName>
    </submittedName>
</protein>
<keyword evidence="2" id="KW-0645">Protease</keyword>
<feature type="non-terminal residue" evidence="7">
    <location>
        <position position="1"/>
    </location>
</feature>
<dbReference type="GO" id="GO:0008234">
    <property type="term" value="F:cysteine-type peptidase activity"/>
    <property type="evidence" value="ECO:0007669"/>
    <property type="project" value="UniProtKB-KW"/>
</dbReference>
<evidence type="ECO:0000256" key="5">
    <source>
        <dbReference type="SAM" id="SignalP"/>
    </source>
</evidence>
<evidence type="ECO:0000256" key="3">
    <source>
        <dbReference type="ARBA" id="ARBA00022801"/>
    </source>
</evidence>
<dbReference type="AlphaFoldDB" id="A0A146KI74"/>
<dbReference type="Pfam" id="PF00877">
    <property type="entry name" value="NLPC_P60"/>
    <property type="match status" value="1"/>
</dbReference>
<dbReference type="PANTHER" id="PTHR47053">
    <property type="entry name" value="MUREIN DD-ENDOPEPTIDASE MEPH-RELATED"/>
    <property type="match status" value="1"/>
</dbReference>
<keyword evidence="3" id="KW-0378">Hydrolase</keyword>
<dbReference type="GO" id="GO:0006508">
    <property type="term" value="P:proteolysis"/>
    <property type="evidence" value="ECO:0007669"/>
    <property type="project" value="UniProtKB-KW"/>
</dbReference>
<name>A0A146KI74_9EUKA</name>
<feature type="chain" id="PRO_5007526603" evidence="5">
    <location>
        <begin position="25"/>
        <end position="127"/>
    </location>
</feature>
<feature type="signal peptide" evidence="5">
    <location>
        <begin position="1"/>
        <end position="24"/>
    </location>
</feature>
<feature type="non-terminal residue" evidence="7">
    <location>
        <position position="127"/>
    </location>
</feature>
<dbReference type="SUPFAM" id="SSF54001">
    <property type="entry name" value="Cysteine proteinases"/>
    <property type="match status" value="1"/>
</dbReference>
<evidence type="ECO:0000313" key="7">
    <source>
        <dbReference type="EMBL" id="JAP95285.1"/>
    </source>
</evidence>
<dbReference type="InterPro" id="IPR000064">
    <property type="entry name" value="NLP_P60_dom"/>
</dbReference>
<evidence type="ECO:0000256" key="4">
    <source>
        <dbReference type="ARBA" id="ARBA00022807"/>
    </source>
</evidence>
<dbReference type="InterPro" id="IPR038765">
    <property type="entry name" value="Papain-like_cys_pep_sf"/>
</dbReference>
<keyword evidence="5" id="KW-0732">Signal</keyword>
<dbReference type="Gene3D" id="3.90.1720.10">
    <property type="entry name" value="endopeptidase domain like (from Nostoc punctiforme)"/>
    <property type="match status" value="1"/>
</dbReference>
<gene>
    <name evidence="7" type="ORF">TPC1_11775</name>
</gene>
<sequence length="127" mass="13980">EQHQITLQMLFIAILSNTVTDCAYKQVGKPYIYGAAGPNSFDCSGLVQYCYKKAGISLPRVARDQCKTGKAISEQQAQPGDIVCFAQPEASHVGIFLSVDKMIHAPHRNDVVKTGAYKYWTKPKQTG</sequence>
<reference evidence="7" key="1">
    <citation type="submission" date="2015-07" db="EMBL/GenBank/DDBJ databases">
        <title>Adaptation to a free-living lifestyle via gene acquisitions in the diplomonad Trepomonas sp. PC1.</title>
        <authorList>
            <person name="Xu F."/>
            <person name="Jerlstrom-Hultqvist J."/>
            <person name="Kolisko M."/>
            <person name="Simpson A.G.B."/>
            <person name="Roger A.J."/>
            <person name="Svard S.G."/>
            <person name="Andersson J.O."/>
        </authorList>
    </citation>
    <scope>NUCLEOTIDE SEQUENCE</scope>
    <source>
        <strain evidence="7">PC1</strain>
    </source>
</reference>
<organism evidence="7">
    <name type="scientific">Trepomonas sp. PC1</name>
    <dbReference type="NCBI Taxonomy" id="1076344"/>
    <lineage>
        <taxon>Eukaryota</taxon>
        <taxon>Metamonada</taxon>
        <taxon>Diplomonadida</taxon>
        <taxon>Hexamitidae</taxon>
        <taxon>Hexamitinae</taxon>
        <taxon>Trepomonas</taxon>
    </lineage>
</organism>
<evidence type="ECO:0000256" key="1">
    <source>
        <dbReference type="ARBA" id="ARBA00007074"/>
    </source>
</evidence>
<accession>A0A146KI74</accession>
<dbReference type="EMBL" id="GDID01001321">
    <property type="protein sequence ID" value="JAP95285.1"/>
    <property type="molecule type" value="Transcribed_RNA"/>
</dbReference>
<dbReference type="PROSITE" id="PS51935">
    <property type="entry name" value="NLPC_P60"/>
    <property type="match status" value="1"/>
</dbReference>
<feature type="domain" description="NlpC/P60" evidence="6">
    <location>
        <begin position="13"/>
        <end position="127"/>
    </location>
</feature>
<dbReference type="InterPro" id="IPR051202">
    <property type="entry name" value="Peptidase_C40"/>
</dbReference>
<evidence type="ECO:0000256" key="2">
    <source>
        <dbReference type="ARBA" id="ARBA00022670"/>
    </source>
</evidence>
<evidence type="ECO:0000259" key="6">
    <source>
        <dbReference type="PROSITE" id="PS51935"/>
    </source>
</evidence>
<proteinExistence type="inferred from homology"/>
<dbReference type="PANTHER" id="PTHR47053:SF1">
    <property type="entry name" value="MUREIN DD-ENDOPEPTIDASE MEPH-RELATED"/>
    <property type="match status" value="1"/>
</dbReference>
<keyword evidence="4" id="KW-0788">Thiol protease</keyword>